<dbReference type="InterPro" id="IPR036291">
    <property type="entry name" value="NAD(P)-bd_dom_sf"/>
</dbReference>
<dbReference type="SUPFAM" id="SSF51735">
    <property type="entry name" value="NAD(P)-binding Rossmann-fold domains"/>
    <property type="match status" value="1"/>
</dbReference>
<comment type="caution">
    <text evidence="2">The sequence shown here is derived from an EMBL/GenBank/DDBJ whole genome shotgun (WGS) entry which is preliminary data.</text>
</comment>
<dbReference type="Gene3D" id="3.40.50.720">
    <property type="entry name" value="NAD(P)-binding Rossmann-like Domain"/>
    <property type="match status" value="1"/>
</dbReference>
<sequence length="192" mass="21057">MCRSHSSNCSSDKGNIKAGDRVLIRGAGGVGIFAIQIAKALGAHVTVLVSKTTMDAVINYGADEVFDYRKTSSEELELFDIIFDTAGKDLKAFRKKLKPDGKLLTIAFDAEKPIRGLFSVLLSARYGQHRTRLVIAFPNRKKLTHLAQLVNNGDIVPAINSIYPMEQIVEAHRHAENRGILGEIIIITIAQS</sequence>
<dbReference type="Pfam" id="PF01262">
    <property type="entry name" value="AlaDh_PNT_C"/>
    <property type="match status" value="1"/>
</dbReference>
<dbReference type="Pfam" id="PF13602">
    <property type="entry name" value="ADH_zinc_N_2"/>
    <property type="match status" value="1"/>
</dbReference>
<dbReference type="EMBL" id="MACH01000144">
    <property type="protein sequence ID" value="OJE37535.1"/>
    <property type="molecule type" value="Genomic_DNA"/>
</dbReference>
<accession>A0AA44KRB0</accession>
<dbReference type="Gene3D" id="3.90.180.10">
    <property type="entry name" value="Medium-chain alcohol dehydrogenases, catalytic domain"/>
    <property type="match status" value="1"/>
</dbReference>
<evidence type="ECO:0000259" key="1">
    <source>
        <dbReference type="Pfam" id="PF01262"/>
    </source>
</evidence>
<evidence type="ECO:0000313" key="3">
    <source>
        <dbReference type="Proteomes" id="UP000183185"/>
    </source>
</evidence>
<dbReference type="CDD" id="cd08267">
    <property type="entry name" value="MDR1"/>
    <property type="match status" value="1"/>
</dbReference>
<dbReference type="InterPro" id="IPR050700">
    <property type="entry name" value="YIM1/Zinc_Alcohol_DH_Fams"/>
</dbReference>
<gene>
    <name evidence="2" type="ORF">BAQ49_15885</name>
</gene>
<reference evidence="2 3" key="1">
    <citation type="submission" date="2016-06" db="EMBL/GenBank/DDBJ databases">
        <title>First insights into the genetic diversity and population structure of in the Bacillus cereus group bacteria from diverse marine environments.</title>
        <authorList>
            <person name="Liu Y."/>
            <person name="Lai Q."/>
            <person name="Shao Z."/>
        </authorList>
    </citation>
    <scope>NUCLEOTIDE SEQUENCE [LARGE SCALE GENOMIC DNA]</scope>
    <source>
        <strain evidence="2 3">TD42</strain>
    </source>
</reference>
<dbReference type="PANTHER" id="PTHR11695:SF294">
    <property type="entry name" value="RETICULON-4-INTERACTING PROTEIN 1, MITOCHONDRIAL"/>
    <property type="match status" value="1"/>
</dbReference>
<name>A0AA44KRB0_9BACI</name>
<feature type="domain" description="Alanine dehydrogenase/pyridine nucleotide transhydrogenase NAD(H)-binding" evidence="1">
    <location>
        <begin position="20"/>
        <end position="59"/>
    </location>
</feature>
<evidence type="ECO:0000313" key="2">
    <source>
        <dbReference type="EMBL" id="OJE37535.1"/>
    </source>
</evidence>
<dbReference type="Proteomes" id="UP000183185">
    <property type="component" value="Unassembled WGS sequence"/>
</dbReference>
<protein>
    <recommendedName>
        <fullName evidence="1">Alanine dehydrogenase/pyridine nucleotide transhydrogenase NAD(H)-binding domain-containing protein</fullName>
    </recommendedName>
</protein>
<dbReference type="RefSeq" id="WP_071747742.1">
    <property type="nucleotide sequence ID" value="NZ_MACH01000144.1"/>
</dbReference>
<dbReference type="PANTHER" id="PTHR11695">
    <property type="entry name" value="ALCOHOL DEHYDROGENASE RELATED"/>
    <property type="match status" value="1"/>
</dbReference>
<proteinExistence type="predicted"/>
<dbReference type="InterPro" id="IPR007698">
    <property type="entry name" value="AlaDH/PNT_NAD(H)-bd"/>
</dbReference>
<dbReference type="AlphaFoldDB" id="A0AA44KRB0"/>
<organism evidence="2 3">
    <name type="scientific">Bacillus proteolyticus</name>
    <dbReference type="NCBI Taxonomy" id="2026192"/>
    <lineage>
        <taxon>Bacteria</taxon>
        <taxon>Bacillati</taxon>
        <taxon>Bacillota</taxon>
        <taxon>Bacilli</taxon>
        <taxon>Bacillales</taxon>
        <taxon>Bacillaceae</taxon>
        <taxon>Bacillus</taxon>
        <taxon>Bacillus cereus group</taxon>
    </lineage>
</organism>